<protein>
    <submittedName>
        <fullName evidence="7">NADPH-dependent FMN reductase</fullName>
    </submittedName>
</protein>
<organism evidence="7 8">
    <name type="scientific">Candidatus Methanomassiliicoccus intestinalis</name>
    <dbReference type="NCBI Taxonomy" id="1406512"/>
    <lineage>
        <taxon>Archaea</taxon>
        <taxon>Methanobacteriati</taxon>
        <taxon>Thermoplasmatota</taxon>
        <taxon>Thermoplasmata</taxon>
        <taxon>Methanomassiliicoccales</taxon>
        <taxon>Methanomassiliicoccaceae</taxon>
        <taxon>Methanomassiliicoccus</taxon>
    </lineage>
</organism>
<dbReference type="RefSeq" id="WP_400256315.1">
    <property type="nucleotide sequence ID" value="NZ_CAYAYE010000023.1"/>
</dbReference>
<comment type="cofactor">
    <cofactor evidence="2">
        <name>[4Fe-4S] cluster</name>
        <dbReference type="ChEBI" id="CHEBI:49883"/>
    </cofactor>
</comment>
<dbReference type="Proteomes" id="UP000752814">
    <property type="component" value="Unassembled WGS sequence"/>
</dbReference>
<dbReference type="PANTHER" id="PTHR43278:SF4">
    <property type="entry name" value="NAD(P)H-DEPENDENT FMN-CONTAINING OXIDOREDUCTASE YWQN-RELATED"/>
    <property type="match status" value="1"/>
</dbReference>
<comment type="caution">
    <text evidence="7">The sequence shown here is derived from an EMBL/GenBank/DDBJ whole genome shotgun (WGS) entry which is preliminary data.</text>
</comment>
<evidence type="ECO:0000313" key="8">
    <source>
        <dbReference type="Proteomes" id="UP000752814"/>
    </source>
</evidence>
<dbReference type="InterPro" id="IPR051796">
    <property type="entry name" value="ISF_SsuE-like"/>
</dbReference>
<name>A0A8J8TFN0_9ARCH</name>
<evidence type="ECO:0000256" key="5">
    <source>
        <dbReference type="ARBA" id="ARBA00038292"/>
    </source>
</evidence>
<gene>
    <name evidence="7" type="ORF">A3207_00900</name>
</gene>
<evidence type="ECO:0000313" key="7">
    <source>
        <dbReference type="EMBL" id="TQS84631.1"/>
    </source>
</evidence>
<dbReference type="PANTHER" id="PTHR43278">
    <property type="entry name" value="NAD(P)H-DEPENDENT FMN-CONTAINING OXIDOREDUCTASE YWQN-RELATED"/>
    <property type="match status" value="1"/>
</dbReference>
<dbReference type="SUPFAM" id="SSF52218">
    <property type="entry name" value="Flavoproteins"/>
    <property type="match status" value="1"/>
</dbReference>
<dbReference type="Pfam" id="PF03358">
    <property type="entry name" value="FMN_red"/>
    <property type="match status" value="1"/>
</dbReference>
<dbReference type="InterPro" id="IPR029039">
    <property type="entry name" value="Flavoprotein-like_sf"/>
</dbReference>
<keyword evidence="3" id="KW-0285">Flavoprotein</keyword>
<dbReference type="Gene3D" id="3.40.50.360">
    <property type="match status" value="1"/>
</dbReference>
<evidence type="ECO:0000256" key="3">
    <source>
        <dbReference type="ARBA" id="ARBA00022630"/>
    </source>
</evidence>
<dbReference type="GO" id="GO:0016491">
    <property type="term" value="F:oxidoreductase activity"/>
    <property type="evidence" value="ECO:0007669"/>
    <property type="project" value="InterPro"/>
</dbReference>
<evidence type="ECO:0000256" key="2">
    <source>
        <dbReference type="ARBA" id="ARBA00001966"/>
    </source>
</evidence>
<evidence type="ECO:0000256" key="4">
    <source>
        <dbReference type="ARBA" id="ARBA00022643"/>
    </source>
</evidence>
<evidence type="ECO:0000256" key="1">
    <source>
        <dbReference type="ARBA" id="ARBA00001917"/>
    </source>
</evidence>
<comment type="cofactor">
    <cofactor evidence="1">
        <name>FMN</name>
        <dbReference type="ChEBI" id="CHEBI:58210"/>
    </cofactor>
</comment>
<feature type="domain" description="NADPH-dependent FMN reductase-like" evidence="6">
    <location>
        <begin position="4"/>
        <end position="121"/>
    </location>
</feature>
<dbReference type="AlphaFoldDB" id="A0A8J8TFN0"/>
<dbReference type="EMBL" id="LVVT01000001">
    <property type="protein sequence ID" value="TQS84631.1"/>
    <property type="molecule type" value="Genomic_DNA"/>
</dbReference>
<sequence>MSKNILIISTSPRRGSNSETLADEFARGAADAGNNIEKINTRDKDINFCKGCLSCQKTKQCVIKDDACQIIEKMLESEVIVFATPIYFYEMCGQMKTVLDRTNPLFSSDYAFRDVYLIATAADTSEDSVDGAIKGLQGWIDCFEKTELKGVVKGLGLEGIGAIAGNPSLHEAYELGKSV</sequence>
<evidence type="ECO:0000259" key="6">
    <source>
        <dbReference type="Pfam" id="PF03358"/>
    </source>
</evidence>
<reference evidence="7" key="1">
    <citation type="submission" date="2016-03" db="EMBL/GenBank/DDBJ databases">
        <authorList>
            <person name="Borrel G."/>
            <person name="Mccann A."/>
            <person name="O'Toole P.W."/>
        </authorList>
    </citation>
    <scope>NUCLEOTIDE SEQUENCE</scope>
    <source>
        <strain evidence="7">183</strain>
    </source>
</reference>
<proteinExistence type="inferred from homology"/>
<keyword evidence="4" id="KW-0288">FMN</keyword>
<dbReference type="InterPro" id="IPR005025">
    <property type="entry name" value="FMN_Rdtase-like_dom"/>
</dbReference>
<accession>A0A8J8TFN0</accession>
<comment type="similarity">
    <text evidence="5">Belongs to the SsuE family. Isf subfamily.</text>
</comment>